<organism evidence="1 2">
    <name type="scientific">Tachysurus vachellii</name>
    <name type="common">Darkbarbel catfish</name>
    <name type="synonym">Pelteobagrus vachellii</name>
    <dbReference type="NCBI Taxonomy" id="175792"/>
    <lineage>
        <taxon>Eukaryota</taxon>
        <taxon>Metazoa</taxon>
        <taxon>Chordata</taxon>
        <taxon>Craniata</taxon>
        <taxon>Vertebrata</taxon>
        <taxon>Euteleostomi</taxon>
        <taxon>Actinopterygii</taxon>
        <taxon>Neopterygii</taxon>
        <taxon>Teleostei</taxon>
        <taxon>Ostariophysi</taxon>
        <taxon>Siluriformes</taxon>
        <taxon>Bagridae</taxon>
        <taxon>Tachysurus</taxon>
    </lineage>
</organism>
<keyword evidence="2" id="KW-1185">Reference proteome</keyword>
<name>A0AA88T4Q3_TACVA</name>
<dbReference type="AlphaFoldDB" id="A0AA88T4Q3"/>
<evidence type="ECO:0000313" key="2">
    <source>
        <dbReference type="Proteomes" id="UP001187315"/>
    </source>
</evidence>
<accession>A0AA88T4Q3</accession>
<comment type="caution">
    <text evidence="1">The sequence shown here is derived from an EMBL/GenBank/DDBJ whole genome shotgun (WGS) entry which is preliminary data.</text>
</comment>
<evidence type="ECO:0000313" key="1">
    <source>
        <dbReference type="EMBL" id="KAK2860912.1"/>
    </source>
</evidence>
<sequence>MKQLKILLSTSFFSHKPSVVVNHSSSTRSHDRRFLQALNYVRWRSATSRCFWVIELGWTEEMDESGSDWNRRHKPACCDLPQFPSH</sequence>
<protein>
    <submittedName>
        <fullName evidence="1">Uncharacterized protein</fullName>
    </submittedName>
</protein>
<dbReference type="EMBL" id="JAVHJS010000004">
    <property type="protein sequence ID" value="KAK2860912.1"/>
    <property type="molecule type" value="Genomic_DNA"/>
</dbReference>
<dbReference type="Proteomes" id="UP001187315">
    <property type="component" value="Unassembled WGS sequence"/>
</dbReference>
<reference evidence="1" key="1">
    <citation type="submission" date="2023-08" db="EMBL/GenBank/DDBJ databases">
        <title>Pelteobagrus vachellii genome.</title>
        <authorList>
            <person name="Liu H."/>
        </authorList>
    </citation>
    <scope>NUCLEOTIDE SEQUENCE</scope>
    <source>
        <strain evidence="1">PRFRI_2022a</strain>
        <tissue evidence="1">Muscle</tissue>
    </source>
</reference>
<gene>
    <name evidence="1" type="ORF">Q7C36_005078</name>
</gene>
<proteinExistence type="predicted"/>